<dbReference type="InterPro" id="IPR018060">
    <property type="entry name" value="HTH_AraC"/>
</dbReference>
<keyword evidence="5" id="KW-1185">Reference proteome</keyword>
<accession>A0A917Q1E7</accession>
<name>A0A917Q1E7_9PSED</name>
<reference evidence="4" key="2">
    <citation type="submission" date="2020-09" db="EMBL/GenBank/DDBJ databases">
        <authorList>
            <person name="Sun Q."/>
            <person name="Ohkuma M."/>
        </authorList>
    </citation>
    <scope>NUCLEOTIDE SEQUENCE</scope>
    <source>
        <strain evidence="4">JCM 30078</strain>
    </source>
</reference>
<dbReference type="AlphaFoldDB" id="A0A917Q1E7"/>
<dbReference type="SMART" id="SM00342">
    <property type="entry name" value="HTH_ARAC"/>
    <property type="match status" value="1"/>
</dbReference>
<dbReference type="GO" id="GO:0043565">
    <property type="term" value="F:sequence-specific DNA binding"/>
    <property type="evidence" value="ECO:0007669"/>
    <property type="project" value="InterPro"/>
</dbReference>
<protein>
    <submittedName>
        <fullName evidence="4">Transcriptional regulator</fullName>
    </submittedName>
</protein>
<evidence type="ECO:0000259" key="3">
    <source>
        <dbReference type="PROSITE" id="PS01124"/>
    </source>
</evidence>
<dbReference type="PANTHER" id="PTHR43436">
    <property type="entry name" value="ARAC-FAMILY TRANSCRIPTIONAL REGULATOR"/>
    <property type="match status" value="1"/>
</dbReference>
<dbReference type="Gene3D" id="1.10.10.60">
    <property type="entry name" value="Homeodomain-like"/>
    <property type="match status" value="2"/>
</dbReference>
<sequence>MSTVPMTQTEALRAELSAMIARAAPVDGTHQTVISSLSVSRCTGPSLPMPALYQPCLCLMVQGRKQVWLGEETYVYGPLNYLVASVTLPVSGQVIDASPEHPYLSLKLDIDPATIASLIDTCGPISVPSGKDPHGLFVDDISEPLLDAVVRLMRLIDSPRDAHVLAPLAIREIFYRVLRGAYGYLLRNVAIADSQTHRISRAIEWINRHFDEPLSIDALAQRVNLSPSSLHHRFKALTAMSPLQYQKQLRLQEARRLMINDGLEAAAAGYRVGYESPSQFSREYARQFGAPPARDIARWRNIA</sequence>
<organism evidence="4 5">
    <name type="scientific">Pseudomonas matsuisoli</name>
    <dbReference type="NCBI Taxonomy" id="1515666"/>
    <lineage>
        <taxon>Bacteria</taxon>
        <taxon>Pseudomonadati</taxon>
        <taxon>Pseudomonadota</taxon>
        <taxon>Gammaproteobacteria</taxon>
        <taxon>Pseudomonadales</taxon>
        <taxon>Pseudomonadaceae</taxon>
        <taxon>Pseudomonas</taxon>
    </lineage>
</organism>
<dbReference type="Pfam" id="PF06719">
    <property type="entry name" value="AraC_N"/>
    <property type="match status" value="1"/>
</dbReference>
<comment type="caution">
    <text evidence="4">The sequence shown here is derived from an EMBL/GenBank/DDBJ whole genome shotgun (WGS) entry which is preliminary data.</text>
</comment>
<evidence type="ECO:0000256" key="1">
    <source>
        <dbReference type="ARBA" id="ARBA00023015"/>
    </source>
</evidence>
<dbReference type="InterPro" id="IPR009057">
    <property type="entry name" value="Homeodomain-like_sf"/>
</dbReference>
<evidence type="ECO:0000313" key="4">
    <source>
        <dbReference type="EMBL" id="GGK06721.1"/>
    </source>
</evidence>
<dbReference type="RefSeq" id="WP_188985227.1">
    <property type="nucleotide sequence ID" value="NZ_BMPO01000009.1"/>
</dbReference>
<evidence type="ECO:0000313" key="5">
    <source>
        <dbReference type="Proteomes" id="UP000635983"/>
    </source>
</evidence>
<dbReference type="GO" id="GO:0003700">
    <property type="term" value="F:DNA-binding transcription factor activity"/>
    <property type="evidence" value="ECO:0007669"/>
    <property type="project" value="InterPro"/>
</dbReference>
<reference evidence="4" key="1">
    <citation type="journal article" date="2014" name="Int. J. Syst. Evol. Microbiol.">
        <title>Complete genome sequence of Corynebacterium casei LMG S-19264T (=DSM 44701T), isolated from a smear-ripened cheese.</title>
        <authorList>
            <consortium name="US DOE Joint Genome Institute (JGI-PGF)"/>
            <person name="Walter F."/>
            <person name="Albersmeier A."/>
            <person name="Kalinowski J."/>
            <person name="Ruckert C."/>
        </authorList>
    </citation>
    <scope>NUCLEOTIDE SEQUENCE</scope>
    <source>
        <strain evidence="4">JCM 30078</strain>
    </source>
</reference>
<keyword evidence="1" id="KW-0805">Transcription regulation</keyword>
<dbReference type="Proteomes" id="UP000635983">
    <property type="component" value="Unassembled WGS sequence"/>
</dbReference>
<evidence type="ECO:0000256" key="2">
    <source>
        <dbReference type="ARBA" id="ARBA00023163"/>
    </source>
</evidence>
<dbReference type="PANTHER" id="PTHR43436:SF1">
    <property type="entry name" value="TRANSCRIPTIONAL REGULATORY PROTEIN"/>
    <property type="match status" value="1"/>
</dbReference>
<dbReference type="Pfam" id="PF12833">
    <property type="entry name" value="HTH_18"/>
    <property type="match status" value="1"/>
</dbReference>
<dbReference type="InterPro" id="IPR009594">
    <property type="entry name" value="Tscrpt_reg_HTH_AraC_N"/>
</dbReference>
<gene>
    <name evidence="4" type="ORF">GCM10009304_36160</name>
</gene>
<keyword evidence="2" id="KW-0804">Transcription</keyword>
<dbReference type="SUPFAM" id="SSF46689">
    <property type="entry name" value="Homeodomain-like"/>
    <property type="match status" value="2"/>
</dbReference>
<dbReference type="PROSITE" id="PS01124">
    <property type="entry name" value="HTH_ARAC_FAMILY_2"/>
    <property type="match status" value="1"/>
</dbReference>
<proteinExistence type="predicted"/>
<dbReference type="EMBL" id="BMPO01000009">
    <property type="protein sequence ID" value="GGK06721.1"/>
    <property type="molecule type" value="Genomic_DNA"/>
</dbReference>
<feature type="domain" description="HTH araC/xylS-type" evidence="3">
    <location>
        <begin position="200"/>
        <end position="298"/>
    </location>
</feature>